<reference evidence="1 2" key="1">
    <citation type="journal article" date="2022" name="Plant J.">
        <title>Chromosome-level genome of Camellia lanceoleosa provides a valuable resource for understanding genome evolution and self-incompatibility.</title>
        <authorList>
            <person name="Gong W."/>
            <person name="Xiao S."/>
            <person name="Wang L."/>
            <person name="Liao Z."/>
            <person name="Chang Y."/>
            <person name="Mo W."/>
            <person name="Hu G."/>
            <person name="Li W."/>
            <person name="Zhao G."/>
            <person name="Zhu H."/>
            <person name="Hu X."/>
            <person name="Ji K."/>
            <person name="Xiang X."/>
            <person name="Song Q."/>
            <person name="Yuan D."/>
            <person name="Jin S."/>
            <person name="Zhang L."/>
        </authorList>
    </citation>
    <scope>NUCLEOTIDE SEQUENCE [LARGE SCALE GENOMIC DNA]</scope>
    <source>
        <strain evidence="1">SQ_2022a</strain>
    </source>
</reference>
<gene>
    <name evidence="1" type="ORF">LOK49_LG04G01437</name>
</gene>
<organism evidence="1 2">
    <name type="scientific">Camellia lanceoleosa</name>
    <dbReference type="NCBI Taxonomy" id="1840588"/>
    <lineage>
        <taxon>Eukaryota</taxon>
        <taxon>Viridiplantae</taxon>
        <taxon>Streptophyta</taxon>
        <taxon>Embryophyta</taxon>
        <taxon>Tracheophyta</taxon>
        <taxon>Spermatophyta</taxon>
        <taxon>Magnoliopsida</taxon>
        <taxon>eudicotyledons</taxon>
        <taxon>Gunneridae</taxon>
        <taxon>Pentapetalae</taxon>
        <taxon>asterids</taxon>
        <taxon>Ericales</taxon>
        <taxon>Theaceae</taxon>
        <taxon>Camellia</taxon>
    </lineage>
</organism>
<dbReference type="EMBL" id="CM045759">
    <property type="protein sequence ID" value="KAI8020147.1"/>
    <property type="molecule type" value="Genomic_DNA"/>
</dbReference>
<keyword evidence="2" id="KW-1185">Reference proteome</keyword>
<proteinExistence type="predicted"/>
<sequence>MSTATSFLFLFLAVVSLFLAKCRADPYGNPSPPVGGVGAPPPDAVAGKQFPQSFSCDEEGTRCLGLEITCPQQCPHFFFFFFFVARKPNCDGLGVACYDPRFIGGDGVMFYFHGKTNQHFSLVCDSNLQISTHFIGRRSIGRSHNNTWIQALDLMFNSHSFTLSAKKVTKWDDQIDQFHVTYDSKPVFIPNGHLYI</sequence>
<accession>A0ACC0I2Q3</accession>
<evidence type="ECO:0000313" key="2">
    <source>
        <dbReference type="Proteomes" id="UP001060215"/>
    </source>
</evidence>
<dbReference type="Proteomes" id="UP001060215">
    <property type="component" value="Chromosome 2"/>
</dbReference>
<evidence type="ECO:0000313" key="1">
    <source>
        <dbReference type="EMBL" id="KAI8020147.1"/>
    </source>
</evidence>
<name>A0ACC0I2Q3_9ERIC</name>
<comment type="caution">
    <text evidence="1">The sequence shown here is derived from an EMBL/GenBank/DDBJ whole genome shotgun (WGS) entry which is preliminary data.</text>
</comment>
<protein>
    <submittedName>
        <fullName evidence="1">Uncharacterized protein</fullName>
    </submittedName>
</protein>